<feature type="transmembrane region" description="Helical" evidence="1">
    <location>
        <begin position="64"/>
        <end position="84"/>
    </location>
</feature>
<evidence type="ECO:0000313" key="2">
    <source>
        <dbReference type="EMBL" id="KYQ49532.1"/>
    </source>
</evidence>
<protein>
    <submittedName>
        <fullName evidence="2">Uncharacterized protein</fullName>
    </submittedName>
</protein>
<feature type="transmembrane region" description="Helical" evidence="1">
    <location>
        <begin position="6"/>
        <end position="26"/>
    </location>
</feature>
<evidence type="ECO:0000313" key="3">
    <source>
        <dbReference type="Proteomes" id="UP000075809"/>
    </source>
</evidence>
<keyword evidence="1" id="KW-1133">Transmembrane helix</keyword>
<keyword evidence="3" id="KW-1185">Reference proteome</keyword>
<feature type="transmembrane region" description="Helical" evidence="1">
    <location>
        <begin position="33"/>
        <end position="52"/>
    </location>
</feature>
<organism evidence="2 3">
    <name type="scientific">Mycetomoellerius zeteki</name>
    <dbReference type="NCBI Taxonomy" id="64791"/>
    <lineage>
        <taxon>Eukaryota</taxon>
        <taxon>Metazoa</taxon>
        <taxon>Ecdysozoa</taxon>
        <taxon>Arthropoda</taxon>
        <taxon>Hexapoda</taxon>
        <taxon>Insecta</taxon>
        <taxon>Pterygota</taxon>
        <taxon>Neoptera</taxon>
        <taxon>Endopterygota</taxon>
        <taxon>Hymenoptera</taxon>
        <taxon>Apocrita</taxon>
        <taxon>Aculeata</taxon>
        <taxon>Formicoidea</taxon>
        <taxon>Formicidae</taxon>
        <taxon>Myrmicinae</taxon>
        <taxon>Mycetomoellerius</taxon>
    </lineage>
</organism>
<feature type="transmembrane region" description="Helical" evidence="1">
    <location>
        <begin position="115"/>
        <end position="132"/>
    </location>
</feature>
<dbReference type="EMBL" id="KQ982897">
    <property type="protein sequence ID" value="KYQ49532.1"/>
    <property type="molecule type" value="Genomic_DNA"/>
</dbReference>
<proteinExistence type="predicted"/>
<accession>A0A151WNQ2</accession>
<evidence type="ECO:0000256" key="1">
    <source>
        <dbReference type="SAM" id="Phobius"/>
    </source>
</evidence>
<keyword evidence="1" id="KW-0472">Membrane</keyword>
<name>A0A151WNQ2_9HYME</name>
<keyword evidence="1" id="KW-0812">Transmembrane</keyword>
<reference evidence="2 3" key="1">
    <citation type="submission" date="2015-09" db="EMBL/GenBank/DDBJ databases">
        <title>Trachymyrmex zeteki WGS genome.</title>
        <authorList>
            <person name="Nygaard S."/>
            <person name="Hu H."/>
            <person name="Boomsma J."/>
            <person name="Zhang G."/>
        </authorList>
    </citation>
    <scope>NUCLEOTIDE SEQUENCE [LARGE SCALE GENOMIC DNA]</scope>
    <source>
        <strain evidence="2">Tzet28-1</strain>
        <tissue evidence="2">Whole body</tissue>
    </source>
</reference>
<dbReference type="Proteomes" id="UP000075809">
    <property type="component" value="Unassembled WGS sequence"/>
</dbReference>
<dbReference type="AlphaFoldDB" id="A0A151WNQ2"/>
<sequence length="133" mass="15834">MTEMLERALAPLLIIGSFCNLGVFEYPFGQPRLYFSCLYAMAKCSFLTYYYYYPLYINDLHNRIIFFTDVFPLITIVLIFICLYRSKELKMCLRELAITDETLEALGTPKEYQRLNNWIIRIIIGWIVYIFFG</sequence>
<gene>
    <name evidence="2" type="ORF">ALC60_11397</name>
</gene>